<dbReference type="Proteomes" id="UP000321513">
    <property type="component" value="Unassembled WGS sequence"/>
</dbReference>
<comment type="caution">
    <text evidence="1">The sequence shown here is derived from an EMBL/GenBank/DDBJ whole genome shotgun (WGS) entry which is preliminary data.</text>
</comment>
<gene>
    <name evidence="1" type="ORF">SAE01_26810</name>
</gene>
<dbReference type="AlphaFoldDB" id="A0A512BE63"/>
<evidence type="ECO:0000313" key="2">
    <source>
        <dbReference type="Proteomes" id="UP000321513"/>
    </source>
</evidence>
<sequence>MKIEFIKNIQFTKLVKADGQLREFNFRKISGSKEGLFSVDVSDDRGNRKMFKMAKSENSWKIVGEEPLPDWIYKNESIFNELIEEELKING</sequence>
<name>A0A512BE63_9BACT</name>
<reference evidence="1 2" key="1">
    <citation type="submission" date="2019-07" db="EMBL/GenBank/DDBJ databases">
        <title>Whole genome shotgun sequence of Segetibacter aerophilus NBRC 106135.</title>
        <authorList>
            <person name="Hosoyama A."/>
            <person name="Uohara A."/>
            <person name="Ohji S."/>
            <person name="Ichikawa N."/>
        </authorList>
    </citation>
    <scope>NUCLEOTIDE SEQUENCE [LARGE SCALE GENOMIC DNA]</scope>
    <source>
        <strain evidence="1 2">NBRC 106135</strain>
    </source>
</reference>
<organism evidence="1 2">
    <name type="scientific">Segetibacter aerophilus</name>
    <dbReference type="NCBI Taxonomy" id="670293"/>
    <lineage>
        <taxon>Bacteria</taxon>
        <taxon>Pseudomonadati</taxon>
        <taxon>Bacteroidota</taxon>
        <taxon>Chitinophagia</taxon>
        <taxon>Chitinophagales</taxon>
        <taxon>Chitinophagaceae</taxon>
        <taxon>Segetibacter</taxon>
    </lineage>
</organism>
<accession>A0A512BE63</accession>
<protein>
    <submittedName>
        <fullName evidence="1">Uncharacterized protein</fullName>
    </submittedName>
</protein>
<dbReference type="EMBL" id="BJYT01000009">
    <property type="protein sequence ID" value="GEO10185.1"/>
    <property type="molecule type" value="Genomic_DNA"/>
</dbReference>
<dbReference type="RefSeq" id="WP_147204293.1">
    <property type="nucleotide sequence ID" value="NZ_BJYT01000009.1"/>
</dbReference>
<evidence type="ECO:0000313" key="1">
    <source>
        <dbReference type="EMBL" id="GEO10185.1"/>
    </source>
</evidence>
<proteinExistence type="predicted"/>
<dbReference type="OrthoDB" id="673593at2"/>
<keyword evidence="2" id="KW-1185">Reference proteome</keyword>